<evidence type="ECO:0000256" key="4">
    <source>
        <dbReference type="SAM" id="Phobius"/>
    </source>
</evidence>
<dbReference type="Gene3D" id="2.40.420.20">
    <property type="match status" value="1"/>
</dbReference>
<dbReference type="Proteomes" id="UP000277671">
    <property type="component" value="Unassembled WGS sequence"/>
</dbReference>
<dbReference type="InterPro" id="IPR002477">
    <property type="entry name" value="Peptidoglycan-bd-like"/>
</dbReference>
<evidence type="ECO:0000259" key="5">
    <source>
        <dbReference type="Pfam" id="PF01471"/>
    </source>
</evidence>
<keyword evidence="4" id="KW-1133">Transmembrane helix</keyword>
<reference evidence="6 7" key="1">
    <citation type="submission" date="2018-10" db="EMBL/GenBank/DDBJ databases">
        <title>Sequencing the genomes of 1000 actinobacteria strains.</title>
        <authorList>
            <person name="Klenk H.-P."/>
        </authorList>
    </citation>
    <scope>NUCLEOTIDE SEQUENCE [LARGE SCALE GENOMIC DNA]</scope>
    <source>
        <strain evidence="6 7">DSM 45175</strain>
    </source>
</reference>
<dbReference type="Pfam" id="PF01471">
    <property type="entry name" value="PG_binding_1"/>
    <property type="match status" value="1"/>
</dbReference>
<dbReference type="PANTHER" id="PTHR32347">
    <property type="entry name" value="EFFLUX SYSTEM COMPONENT YKNX-RELATED"/>
    <property type="match status" value="1"/>
</dbReference>
<dbReference type="Gene3D" id="1.10.101.10">
    <property type="entry name" value="PGBD-like superfamily/PGBD"/>
    <property type="match status" value="1"/>
</dbReference>
<evidence type="ECO:0000313" key="6">
    <source>
        <dbReference type="EMBL" id="RKR89489.1"/>
    </source>
</evidence>
<dbReference type="AlphaFoldDB" id="A0A495JN86"/>
<feature type="region of interest" description="Disordered" evidence="3">
    <location>
        <begin position="1"/>
        <end position="33"/>
    </location>
</feature>
<dbReference type="InterPro" id="IPR036366">
    <property type="entry name" value="PGBDSf"/>
</dbReference>
<dbReference type="RefSeq" id="WP_246017125.1">
    <property type="nucleotide sequence ID" value="NZ_RBKT01000001.1"/>
</dbReference>
<protein>
    <submittedName>
        <fullName evidence="6">Multidrug efflux pump subunit AcrA (Membrane-fusion protein)</fullName>
    </submittedName>
</protein>
<dbReference type="PANTHER" id="PTHR32347:SF23">
    <property type="entry name" value="BLL5650 PROTEIN"/>
    <property type="match status" value="1"/>
</dbReference>
<gene>
    <name evidence="6" type="ORF">BDK92_3840</name>
</gene>
<organism evidence="6 7">
    <name type="scientific">Micromonospora pisi</name>
    <dbReference type="NCBI Taxonomy" id="589240"/>
    <lineage>
        <taxon>Bacteria</taxon>
        <taxon>Bacillati</taxon>
        <taxon>Actinomycetota</taxon>
        <taxon>Actinomycetes</taxon>
        <taxon>Micromonosporales</taxon>
        <taxon>Micromonosporaceae</taxon>
        <taxon>Micromonospora</taxon>
    </lineage>
</organism>
<dbReference type="GO" id="GO:0030313">
    <property type="term" value="C:cell envelope"/>
    <property type="evidence" value="ECO:0007669"/>
    <property type="project" value="UniProtKB-SubCell"/>
</dbReference>
<keyword evidence="2" id="KW-0175">Coiled coil</keyword>
<accession>A0A495JN86</accession>
<comment type="subcellular location">
    <subcellularLocation>
        <location evidence="1">Cell envelope</location>
    </subcellularLocation>
</comment>
<comment type="caution">
    <text evidence="6">The sequence shown here is derived from an EMBL/GenBank/DDBJ whole genome shotgun (WGS) entry which is preliminary data.</text>
</comment>
<dbReference type="InterPro" id="IPR050465">
    <property type="entry name" value="UPF0194_transport"/>
</dbReference>
<dbReference type="SUPFAM" id="SSF47090">
    <property type="entry name" value="PGBD-like"/>
    <property type="match status" value="1"/>
</dbReference>
<evidence type="ECO:0000256" key="3">
    <source>
        <dbReference type="SAM" id="MobiDB-lite"/>
    </source>
</evidence>
<dbReference type="EMBL" id="RBKT01000001">
    <property type="protein sequence ID" value="RKR89489.1"/>
    <property type="molecule type" value="Genomic_DNA"/>
</dbReference>
<proteinExistence type="predicted"/>
<evidence type="ECO:0000256" key="1">
    <source>
        <dbReference type="ARBA" id="ARBA00004196"/>
    </source>
</evidence>
<keyword evidence="7" id="KW-1185">Reference proteome</keyword>
<name>A0A495JN86_9ACTN</name>
<evidence type="ECO:0000313" key="7">
    <source>
        <dbReference type="Proteomes" id="UP000277671"/>
    </source>
</evidence>
<feature type="transmembrane region" description="Helical" evidence="4">
    <location>
        <begin position="36"/>
        <end position="56"/>
    </location>
</feature>
<feature type="domain" description="Peptidoglycan binding-like" evidence="5">
    <location>
        <begin position="150"/>
        <end position="197"/>
    </location>
</feature>
<dbReference type="InterPro" id="IPR036365">
    <property type="entry name" value="PGBD-like_sf"/>
</dbReference>
<sequence length="384" mass="39335">MTADQTLEPAPLMPAPAAVPQPRESKRQRRSRTGTVLVTAAVVVTVGAGGAAAVGFGGRDPGTATAAPLPPATAQVTRQTLVDAQTVDGKLGYGTARTVTARRNGTLTWLAPTGGTVKRGGALYAVDNAKVVLLHGGLPAYRTLASGVEGADVRQFEQNLAALGYDGFTVDDEYTANTAEAVRDWQEDLGRDETGTVEPTSIVYADGDVRVEGHEAATGDLTQPGKSLMTYSGTNRLVTVELEVDDQRLAKKDATVGLTLPDGKQLTGTIAGTETVIETSGGGAGGQTEAETKIEVTVSVADPAALVGFDQATVRVAFTAAERPDVLTVPVAALLALAEGGYGVQIVDADRTRIVAVRTGLFASGRVEVSGDGLAEGLTVGVPA</sequence>
<evidence type="ECO:0000256" key="2">
    <source>
        <dbReference type="ARBA" id="ARBA00023054"/>
    </source>
</evidence>
<keyword evidence="4" id="KW-0472">Membrane</keyword>
<keyword evidence="4" id="KW-0812">Transmembrane</keyword>